<accession>A0A1D3D3T8</accession>
<gene>
    <name evidence="2" type="ORF">cyc_05557</name>
</gene>
<name>A0A1D3D3T8_9EIME</name>
<dbReference type="AlphaFoldDB" id="A0A1D3D3T8"/>
<dbReference type="InParanoid" id="A0A1D3D3T8"/>
<dbReference type="SUPFAM" id="SSF101576">
    <property type="entry name" value="Supernatant protein factor (SPF), C-terminal domain"/>
    <property type="match status" value="1"/>
</dbReference>
<dbReference type="Gene3D" id="2.60.120.680">
    <property type="entry name" value="GOLD domain"/>
    <property type="match status" value="1"/>
</dbReference>
<comment type="caution">
    <text evidence="2">The sequence shown here is derived from an EMBL/GenBank/DDBJ whole genome shotgun (WGS) entry which is preliminary data.</text>
</comment>
<evidence type="ECO:0000256" key="1">
    <source>
        <dbReference type="SAM" id="MobiDB-lite"/>
    </source>
</evidence>
<evidence type="ECO:0000313" key="2">
    <source>
        <dbReference type="EMBL" id="OEH78123.1"/>
    </source>
</evidence>
<dbReference type="Proteomes" id="UP000095192">
    <property type="component" value="Unassembled WGS sequence"/>
</dbReference>
<feature type="region of interest" description="Disordered" evidence="1">
    <location>
        <begin position="1"/>
        <end position="21"/>
    </location>
</feature>
<dbReference type="VEuPathDB" id="ToxoDB:LOC34621893"/>
<protein>
    <submittedName>
        <fullName evidence="2">Phosphatidylinositol transfer-like protein</fullName>
    </submittedName>
</protein>
<keyword evidence="3" id="KW-1185">Reference proteome</keyword>
<dbReference type="VEuPathDB" id="ToxoDB:cyc_05557"/>
<proteinExistence type="predicted"/>
<organism evidence="2 3">
    <name type="scientific">Cyclospora cayetanensis</name>
    <dbReference type="NCBI Taxonomy" id="88456"/>
    <lineage>
        <taxon>Eukaryota</taxon>
        <taxon>Sar</taxon>
        <taxon>Alveolata</taxon>
        <taxon>Apicomplexa</taxon>
        <taxon>Conoidasida</taxon>
        <taxon>Coccidia</taxon>
        <taxon>Eucoccidiorida</taxon>
        <taxon>Eimeriorina</taxon>
        <taxon>Eimeriidae</taxon>
        <taxon>Cyclospora</taxon>
    </lineage>
</organism>
<dbReference type="InterPro" id="IPR036598">
    <property type="entry name" value="GOLD_dom_sf"/>
</dbReference>
<sequence>MVGNARMAQGAYDQQDSPVRETDLGPGSLILNVAARRCNQAVEGVPQKSLVKWVWIVEDFDIGFSAIWRSQNGDERILVEYRKYQAGKKVSGFLSAEQGGFLILSFDNSWGLLSSRRVRYKIEIRPASSAENVPSRNPAETSSLD</sequence>
<reference evidence="2 3" key="1">
    <citation type="journal article" date="2016" name="BMC Genomics">
        <title>Comparative genomics reveals Cyclospora cayetanensis possesses coccidia-like metabolism and invasion components but unique surface antigens.</title>
        <authorList>
            <person name="Liu S."/>
            <person name="Wang L."/>
            <person name="Zheng H."/>
            <person name="Xu Z."/>
            <person name="Roellig D.M."/>
            <person name="Li N."/>
            <person name="Frace M.A."/>
            <person name="Tang K."/>
            <person name="Arrowood M.J."/>
            <person name="Moss D.M."/>
            <person name="Zhang L."/>
            <person name="Feng Y."/>
            <person name="Xiao L."/>
        </authorList>
    </citation>
    <scope>NUCLEOTIDE SEQUENCE [LARGE SCALE GENOMIC DNA]</scope>
    <source>
        <strain evidence="2 3">CHN_HEN01</strain>
    </source>
</reference>
<dbReference type="EMBL" id="JROU02000844">
    <property type="protein sequence ID" value="OEH78123.1"/>
    <property type="molecule type" value="Genomic_DNA"/>
</dbReference>
<evidence type="ECO:0000313" key="3">
    <source>
        <dbReference type="Proteomes" id="UP000095192"/>
    </source>
</evidence>